<keyword evidence="1" id="KW-1133">Transmembrane helix</keyword>
<feature type="transmembrane region" description="Helical" evidence="1">
    <location>
        <begin position="315"/>
        <end position="341"/>
    </location>
</feature>
<gene>
    <name evidence="3" type="ORF">DLM75_07455</name>
</gene>
<dbReference type="PANTHER" id="PTHR31061">
    <property type="entry name" value="LD22376P"/>
    <property type="match status" value="1"/>
</dbReference>
<keyword evidence="1" id="KW-0812">Transmembrane</keyword>
<feature type="transmembrane region" description="Helical" evidence="1">
    <location>
        <begin position="214"/>
        <end position="235"/>
    </location>
</feature>
<dbReference type="EMBL" id="QHCT01000001">
    <property type="protein sequence ID" value="RHX93240.1"/>
    <property type="molecule type" value="Genomic_DNA"/>
</dbReference>
<proteinExistence type="predicted"/>
<dbReference type="RefSeq" id="WP_118968029.1">
    <property type="nucleotide sequence ID" value="NZ_QHCT01000001.1"/>
</dbReference>
<organism evidence="3 4">
    <name type="scientific">Leptospira stimsonii</name>
    <dbReference type="NCBI Taxonomy" id="2202203"/>
    <lineage>
        <taxon>Bacteria</taxon>
        <taxon>Pseudomonadati</taxon>
        <taxon>Spirochaetota</taxon>
        <taxon>Spirochaetia</taxon>
        <taxon>Leptospirales</taxon>
        <taxon>Leptospiraceae</taxon>
        <taxon>Leptospira</taxon>
    </lineage>
</organism>
<feature type="transmembrane region" description="Helical" evidence="1">
    <location>
        <begin position="242"/>
        <end position="261"/>
    </location>
</feature>
<evidence type="ECO:0000259" key="2">
    <source>
        <dbReference type="Pfam" id="PF16401"/>
    </source>
</evidence>
<evidence type="ECO:0000313" key="4">
    <source>
        <dbReference type="Proteomes" id="UP000265798"/>
    </source>
</evidence>
<feature type="transmembrane region" description="Helical" evidence="1">
    <location>
        <begin position="276"/>
        <end position="294"/>
    </location>
</feature>
<feature type="transmembrane region" description="Helical" evidence="1">
    <location>
        <begin position="80"/>
        <end position="99"/>
    </location>
</feature>
<name>A0A396ZJ63_9LEPT</name>
<evidence type="ECO:0000256" key="1">
    <source>
        <dbReference type="SAM" id="Phobius"/>
    </source>
</evidence>
<sequence length="396" mass="45076">MNKKRILSLDLFRGMTVAGMILVNNPGSWSFIYGPLKHAKWNGCTPTDLVFPFFLFAVGASIPVALNSKKEISKGRIWTLILKRSLILFGIGLFLNFFGEWSLEHLRIPGVLQRIAFVYFIVSSFYLFLIPDPNKKREFKNDSFWREKISEGSILLFLLLLLSIHTWVLTNVTVPEAASISLEEGKDIGAWMDRNIFGEKHLWKFSKTWDPEGFFSGVAALSSALIGMFCGKLLLSEENAKIRILLLMGIGALLSFGGLFWERFLPMNKSLWTGSYSVYTAGLAFLCVAFFEFFELRNEDQENSNVFPEMIFQPFLVFGKNAILVFAASGLVARTFNLWMIEGSAGKLVSLKVFFYQKLNLLFNSYNASLTYALIQLLIWWGILSLLDKKKIYLKV</sequence>
<feature type="transmembrane region" description="Helical" evidence="1">
    <location>
        <begin position="149"/>
        <end position="169"/>
    </location>
</feature>
<feature type="transmembrane region" description="Helical" evidence="1">
    <location>
        <begin position="111"/>
        <end position="129"/>
    </location>
</feature>
<reference evidence="4" key="1">
    <citation type="submission" date="2018-05" db="EMBL/GenBank/DDBJ databases">
        <title>Leptospira yasudae sp. nov. and Leptospira stimsonii sp. nov., two pathogenic species of the genus Leptospira isolated from environmental sources.</title>
        <authorList>
            <person name="Casanovas-Massana A."/>
            <person name="Hamond C."/>
            <person name="Santos L.A."/>
            <person name="Hacker K.P."/>
            <person name="Balassiano I."/>
            <person name="Medeiros M.A."/>
            <person name="Reis M.G."/>
            <person name="Ko A.I."/>
            <person name="Wunder E.A."/>
        </authorList>
    </citation>
    <scope>NUCLEOTIDE SEQUENCE [LARGE SCALE GENOMIC DNA]</scope>
    <source>
        <strain evidence="4">Yale</strain>
    </source>
</reference>
<dbReference type="AlphaFoldDB" id="A0A396ZJ63"/>
<comment type="caution">
    <text evidence="3">The sequence shown here is derived from an EMBL/GenBank/DDBJ whole genome shotgun (WGS) entry which is preliminary data.</text>
</comment>
<dbReference type="Pfam" id="PF16401">
    <property type="entry name" value="DUF5009"/>
    <property type="match status" value="1"/>
</dbReference>
<protein>
    <submittedName>
        <fullName evidence="3">DUF5009 domain-containing protein</fullName>
    </submittedName>
</protein>
<dbReference type="PANTHER" id="PTHR31061:SF24">
    <property type="entry name" value="LD22376P"/>
    <property type="match status" value="1"/>
</dbReference>
<feature type="transmembrane region" description="Helical" evidence="1">
    <location>
        <begin position="361"/>
        <end position="387"/>
    </location>
</feature>
<dbReference type="OrthoDB" id="9788724at2"/>
<feature type="domain" description="DUF5009" evidence="2">
    <location>
        <begin position="41"/>
        <end position="131"/>
    </location>
</feature>
<dbReference type="InterPro" id="IPR032176">
    <property type="entry name" value="DUF5009"/>
</dbReference>
<accession>A0A396ZJ63</accession>
<feature type="transmembrane region" description="Helical" evidence="1">
    <location>
        <begin position="49"/>
        <end position="68"/>
    </location>
</feature>
<feature type="transmembrane region" description="Helical" evidence="1">
    <location>
        <begin position="12"/>
        <end position="29"/>
    </location>
</feature>
<dbReference type="Proteomes" id="UP000265798">
    <property type="component" value="Unassembled WGS sequence"/>
</dbReference>
<evidence type="ECO:0000313" key="3">
    <source>
        <dbReference type="EMBL" id="RHX93240.1"/>
    </source>
</evidence>
<keyword evidence="1" id="KW-0472">Membrane</keyword>